<organism evidence="1 2">
    <name type="scientific">Hoyosella subflava (strain DSM 45089 / JCM 17490 / NBRC 109087 / DQS3-9A1)</name>
    <name type="common">Amycolicicoccus subflavus</name>
    <dbReference type="NCBI Taxonomy" id="443218"/>
    <lineage>
        <taxon>Bacteria</taxon>
        <taxon>Bacillati</taxon>
        <taxon>Actinomycetota</taxon>
        <taxon>Actinomycetes</taxon>
        <taxon>Mycobacteriales</taxon>
        <taxon>Hoyosellaceae</taxon>
        <taxon>Hoyosella</taxon>
    </lineage>
</organism>
<evidence type="ECO:0000313" key="1">
    <source>
        <dbReference type="EMBL" id="AEF38506.1"/>
    </source>
</evidence>
<gene>
    <name evidence="1" type="ordered locus">AS9A_0046</name>
</gene>
<dbReference type="Pfam" id="PF10604">
    <property type="entry name" value="Polyketide_cyc2"/>
    <property type="match status" value="1"/>
</dbReference>
<dbReference type="Gene3D" id="3.30.530.20">
    <property type="match status" value="1"/>
</dbReference>
<accession>F6ERI6</accession>
<dbReference type="CDD" id="cd07812">
    <property type="entry name" value="SRPBCC"/>
    <property type="match status" value="1"/>
</dbReference>
<evidence type="ECO:0008006" key="3">
    <source>
        <dbReference type="Google" id="ProtNLM"/>
    </source>
</evidence>
<dbReference type="STRING" id="443218.AS9A_0046"/>
<evidence type="ECO:0000313" key="2">
    <source>
        <dbReference type="Proteomes" id="UP000009235"/>
    </source>
</evidence>
<sequence length="158" mass="17905">MIGMAKQPGDPADVVSIRIDAPPEKVWHLVSDLARMGRYSPENRGGWWIKGKPGEAGSWFQGFNRHRWVPWLTHAKVVESRRPYVFAFDVLESRARWTYRLEADGEATVVTETREITKRPPLPSRVISDSGVIGKDRDELMTSGMRATLEAMKAELEA</sequence>
<reference evidence="1 2" key="1">
    <citation type="journal article" date="2011" name="J. Bacteriol.">
        <title>Complete genome sequence of Amycolicicoccus subflavus DQS3-9A1T, an actinomycete isolated from crude oil-polluted soil.</title>
        <authorList>
            <person name="Cai M."/>
            <person name="Chen W.M."/>
            <person name="Nie Y."/>
            <person name="Chi C.Q."/>
            <person name="Wang Y.N."/>
            <person name="Tang Y.Q."/>
            <person name="Li G.Y."/>
            <person name="Wu X.L."/>
        </authorList>
    </citation>
    <scope>NUCLEOTIDE SEQUENCE [LARGE SCALE GENOMIC DNA]</scope>
    <source>
        <strain evidence="2">DSM 45089 / DQS3-9A1</strain>
    </source>
</reference>
<proteinExistence type="predicted"/>
<protein>
    <recommendedName>
        <fullName evidence="3">SRPBCC family protein</fullName>
    </recommendedName>
</protein>
<dbReference type="HOGENOM" id="CLU_106514_2_1_11"/>
<dbReference type="AlphaFoldDB" id="F6ERI6"/>
<keyword evidence="2" id="KW-1185">Reference proteome</keyword>
<dbReference type="SUPFAM" id="SSF55961">
    <property type="entry name" value="Bet v1-like"/>
    <property type="match status" value="1"/>
</dbReference>
<dbReference type="Proteomes" id="UP000009235">
    <property type="component" value="Chromosome"/>
</dbReference>
<name>F6ERI6_HOYSD</name>
<dbReference type="eggNOG" id="COG3832">
    <property type="taxonomic scope" value="Bacteria"/>
</dbReference>
<dbReference type="InterPro" id="IPR023393">
    <property type="entry name" value="START-like_dom_sf"/>
</dbReference>
<dbReference type="KEGG" id="asd:AS9A_0046"/>
<dbReference type="InterPro" id="IPR019587">
    <property type="entry name" value="Polyketide_cyclase/dehydratase"/>
</dbReference>
<dbReference type="EMBL" id="CP002786">
    <property type="protein sequence ID" value="AEF38506.1"/>
    <property type="molecule type" value="Genomic_DNA"/>
</dbReference>